<feature type="binding site" evidence="7">
    <location>
        <position position="151"/>
    </location>
    <ligand>
        <name>Mg(2+)</name>
        <dbReference type="ChEBI" id="CHEBI:18420"/>
    </ligand>
</feature>
<feature type="binding site" evidence="7">
    <location>
        <position position="214"/>
    </location>
    <ligand>
        <name>Mg(2+)</name>
        <dbReference type="ChEBI" id="CHEBI:18420"/>
    </ligand>
</feature>
<feature type="transmembrane region" description="Helical" evidence="8">
    <location>
        <begin position="12"/>
        <end position="30"/>
    </location>
</feature>
<dbReference type="GO" id="GO:0009103">
    <property type="term" value="P:lipopolysaccharide biosynthetic process"/>
    <property type="evidence" value="ECO:0007669"/>
    <property type="project" value="TreeGrafter"/>
</dbReference>
<feature type="transmembrane region" description="Helical" evidence="8">
    <location>
        <begin position="317"/>
        <end position="336"/>
    </location>
</feature>
<feature type="transmembrane region" description="Helical" evidence="8">
    <location>
        <begin position="184"/>
        <end position="203"/>
    </location>
</feature>
<keyword evidence="4 8" id="KW-0812">Transmembrane</keyword>
<dbReference type="GO" id="GO:0005886">
    <property type="term" value="C:plasma membrane"/>
    <property type="evidence" value="ECO:0007669"/>
    <property type="project" value="UniProtKB-SubCell"/>
</dbReference>
<dbReference type="PANTHER" id="PTHR22926:SF3">
    <property type="entry name" value="UNDECAPRENYL-PHOSPHATE ALPHA-N-ACETYLGLUCOSAMINYL 1-PHOSPHATE TRANSFERASE"/>
    <property type="match status" value="1"/>
</dbReference>
<dbReference type="Pfam" id="PF00953">
    <property type="entry name" value="Glycos_transf_4"/>
    <property type="match status" value="1"/>
</dbReference>
<evidence type="ECO:0000256" key="1">
    <source>
        <dbReference type="ARBA" id="ARBA00004651"/>
    </source>
</evidence>
<feature type="transmembrane region" description="Helical" evidence="8">
    <location>
        <begin position="235"/>
        <end position="259"/>
    </location>
</feature>
<evidence type="ECO:0000313" key="12">
    <source>
        <dbReference type="Proteomes" id="UP000469870"/>
    </source>
</evidence>
<dbReference type="Proteomes" id="UP000430975">
    <property type="component" value="Unassembled WGS sequence"/>
</dbReference>
<sequence length="342" mass="38512">MLIFLIQTMYRLLGTALFSAVLTFSLIKLYQKFTNKQTKRQVIPPLGGIAIFISFWTGFFSLFPSLMFNSSQWNVFLASGIILLTGIVDDRFVLNPRQKSFGILLAANVIYFMADIEFSTALLPAISPNVFNILSYVLTIAWIYFVTNAINLLDGLDGLASSVSVVSLLTLAITTYYFSLSIRIVVLMMLLLLAASIIGFLPFNWFPARIYLGDTGALFIGFMYATLTVTNLKNASFFSLIIPIILYIVPLFDTSYAIFRRLMTGRSLIERDEDHIHHRLLRLGMSEPQVVLIMLGTTLVFSILAILSHAYPHWRNYILGAVIFITAAMFVAMLKLSDTRKK</sequence>
<keyword evidence="6 8" id="KW-0472">Membrane</keyword>
<dbReference type="EMBL" id="WJQS01000005">
    <property type="protein sequence ID" value="MRI85630.1"/>
    <property type="molecule type" value="Genomic_DNA"/>
</dbReference>
<reference evidence="11 12" key="1">
    <citation type="submission" date="2019-11" db="EMBL/GenBank/DDBJ databases">
        <title>Characterisation of Fundicoccus ignavus gen. nov. sp. nov., a novel genus of the family Aerococcaceae isolated from bulk tank milk.</title>
        <authorList>
            <person name="Siebert A."/>
            <person name="Huptas C."/>
            <person name="Wenning M."/>
            <person name="Scherer S."/>
            <person name="Doll E.V."/>
        </authorList>
    </citation>
    <scope>NUCLEOTIDE SEQUENCE [LARGE SCALE GENOMIC DNA]</scope>
    <source>
        <strain evidence="9 12">DSM 109653</strain>
        <strain evidence="10 11">WS4759</strain>
    </source>
</reference>
<feature type="transmembrane region" description="Helical" evidence="8">
    <location>
        <begin position="75"/>
        <end position="94"/>
    </location>
</feature>
<evidence type="ECO:0000256" key="4">
    <source>
        <dbReference type="ARBA" id="ARBA00022692"/>
    </source>
</evidence>
<accession>A0A6I2GCX1</accession>
<dbReference type="InterPro" id="IPR000715">
    <property type="entry name" value="Glycosyl_transferase_4"/>
</dbReference>
<dbReference type="GO" id="GO:0016780">
    <property type="term" value="F:phosphotransferase activity, for other substituted phosphate groups"/>
    <property type="evidence" value="ECO:0007669"/>
    <property type="project" value="InterPro"/>
</dbReference>
<protein>
    <submittedName>
        <fullName evidence="10">Undecaprenyl/decaprenyl-phosphate alpha-N-acetylglucosaminyl 1-phosphate transferase</fullName>
    </submittedName>
</protein>
<proteinExistence type="predicted"/>
<dbReference type="Proteomes" id="UP000469870">
    <property type="component" value="Unassembled WGS sequence"/>
</dbReference>
<feature type="transmembrane region" description="Helical" evidence="8">
    <location>
        <begin position="159"/>
        <end position="178"/>
    </location>
</feature>
<dbReference type="RefSeq" id="WP_153862282.1">
    <property type="nucleotide sequence ID" value="NZ_WJQR01000008.1"/>
</dbReference>
<feature type="transmembrane region" description="Helical" evidence="8">
    <location>
        <begin position="101"/>
        <end position="123"/>
    </location>
</feature>
<organism evidence="10 11">
    <name type="scientific">Fundicoccus ignavus</name>
    <dbReference type="NCBI Taxonomy" id="2664442"/>
    <lineage>
        <taxon>Bacteria</taxon>
        <taxon>Bacillati</taxon>
        <taxon>Bacillota</taxon>
        <taxon>Bacilli</taxon>
        <taxon>Lactobacillales</taxon>
        <taxon>Aerococcaceae</taxon>
        <taxon>Fundicoccus</taxon>
    </lineage>
</organism>
<gene>
    <name evidence="10" type="ORF">GIY09_07015</name>
    <name evidence="9" type="ORF">GIY11_08900</name>
</gene>
<dbReference type="GO" id="GO:0046872">
    <property type="term" value="F:metal ion binding"/>
    <property type="evidence" value="ECO:0007669"/>
    <property type="project" value="UniProtKB-KW"/>
</dbReference>
<dbReference type="GO" id="GO:0044038">
    <property type="term" value="P:cell wall macromolecule biosynthetic process"/>
    <property type="evidence" value="ECO:0007669"/>
    <property type="project" value="TreeGrafter"/>
</dbReference>
<comment type="subcellular location">
    <subcellularLocation>
        <location evidence="1">Cell membrane</location>
        <topology evidence="1">Multi-pass membrane protein</topology>
    </subcellularLocation>
</comment>
<keyword evidence="11" id="KW-1185">Reference proteome</keyword>
<keyword evidence="5 8" id="KW-1133">Transmembrane helix</keyword>
<evidence type="ECO:0000313" key="11">
    <source>
        <dbReference type="Proteomes" id="UP000430975"/>
    </source>
</evidence>
<evidence type="ECO:0000256" key="5">
    <source>
        <dbReference type="ARBA" id="ARBA00022989"/>
    </source>
</evidence>
<evidence type="ECO:0000256" key="8">
    <source>
        <dbReference type="SAM" id="Phobius"/>
    </source>
</evidence>
<name>A0A6I2GCX1_9LACT</name>
<feature type="transmembrane region" description="Helical" evidence="8">
    <location>
        <begin position="42"/>
        <end position="63"/>
    </location>
</feature>
<dbReference type="CDD" id="cd06853">
    <property type="entry name" value="GT_WecA_like"/>
    <property type="match status" value="1"/>
</dbReference>
<feature type="transmembrane region" description="Helical" evidence="8">
    <location>
        <begin position="129"/>
        <end position="147"/>
    </location>
</feature>
<keyword evidence="7" id="KW-0460">Magnesium</keyword>
<comment type="cofactor">
    <cofactor evidence="7">
        <name>Mg(2+)</name>
        <dbReference type="ChEBI" id="CHEBI:18420"/>
    </cofactor>
</comment>
<feature type="transmembrane region" description="Helical" evidence="8">
    <location>
        <begin position="290"/>
        <end position="311"/>
    </location>
</feature>
<dbReference type="PANTHER" id="PTHR22926">
    <property type="entry name" value="PHOSPHO-N-ACETYLMURAMOYL-PENTAPEPTIDE-TRANSFERASE"/>
    <property type="match status" value="1"/>
</dbReference>
<feature type="transmembrane region" description="Helical" evidence="8">
    <location>
        <begin position="210"/>
        <end position="229"/>
    </location>
</feature>
<evidence type="ECO:0000256" key="6">
    <source>
        <dbReference type="ARBA" id="ARBA00023136"/>
    </source>
</evidence>
<evidence type="ECO:0000256" key="7">
    <source>
        <dbReference type="PIRSR" id="PIRSR600715-1"/>
    </source>
</evidence>
<evidence type="ECO:0000313" key="9">
    <source>
        <dbReference type="EMBL" id="MRI82122.1"/>
    </source>
</evidence>
<keyword evidence="2" id="KW-1003">Cell membrane</keyword>
<comment type="caution">
    <text evidence="10">The sequence shown here is derived from an EMBL/GenBank/DDBJ whole genome shotgun (WGS) entry which is preliminary data.</text>
</comment>
<dbReference type="GO" id="GO:0071555">
    <property type="term" value="P:cell wall organization"/>
    <property type="evidence" value="ECO:0007669"/>
    <property type="project" value="TreeGrafter"/>
</dbReference>
<dbReference type="EMBL" id="WJQR01000008">
    <property type="protein sequence ID" value="MRI82122.1"/>
    <property type="molecule type" value="Genomic_DNA"/>
</dbReference>
<keyword evidence="7" id="KW-0479">Metal-binding</keyword>
<dbReference type="AlphaFoldDB" id="A0A6I2GCX1"/>
<evidence type="ECO:0000256" key="3">
    <source>
        <dbReference type="ARBA" id="ARBA00022679"/>
    </source>
</evidence>
<evidence type="ECO:0000313" key="10">
    <source>
        <dbReference type="EMBL" id="MRI85630.1"/>
    </source>
</evidence>
<evidence type="ECO:0000256" key="2">
    <source>
        <dbReference type="ARBA" id="ARBA00022475"/>
    </source>
</evidence>
<keyword evidence="3 10" id="KW-0808">Transferase</keyword>